<organism evidence="3">
    <name type="scientific">marine sediment metagenome</name>
    <dbReference type="NCBI Taxonomy" id="412755"/>
    <lineage>
        <taxon>unclassified sequences</taxon>
        <taxon>metagenomes</taxon>
        <taxon>ecological metagenomes</taxon>
    </lineage>
</organism>
<accession>X1M5A7</accession>
<reference evidence="3" key="1">
    <citation type="journal article" date="2014" name="Front. Microbiol.">
        <title>High frequency of phylogenetically diverse reductive dehalogenase-homologous genes in deep subseafloor sedimentary metagenomes.</title>
        <authorList>
            <person name="Kawai M."/>
            <person name="Futagami T."/>
            <person name="Toyoda A."/>
            <person name="Takaki Y."/>
            <person name="Nishi S."/>
            <person name="Hori S."/>
            <person name="Arai W."/>
            <person name="Tsubouchi T."/>
            <person name="Morono Y."/>
            <person name="Uchiyama I."/>
            <person name="Ito T."/>
            <person name="Fujiyama A."/>
            <person name="Inagaki F."/>
            <person name="Takami H."/>
        </authorList>
    </citation>
    <scope>NUCLEOTIDE SEQUENCE</scope>
    <source>
        <strain evidence="3">Expedition CK06-06</strain>
    </source>
</reference>
<evidence type="ECO:0000259" key="2">
    <source>
        <dbReference type="Pfam" id="PF04492"/>
    </source>
</evidence>
<protein>
    <recommendedName>
        <fullName evidence="2">Bacteriophage lambda Replication protein O N-terminal domain-containing protein</fullName>
    </recommendedName>
</protein>
<dbReference type="NCBIfam" id="TIGR01610">
    <property type="entry name" value="phage_O_Nterm"/>
    <property type="match status" value="1"/>
</dbReference>
<dbReference type="EMBL" id="BARV01000712">
    <property type="protein sequence ID" value="GAI01534.1"/>
    <property type="molecule type" value="Genomic_DNA"/>
</dbReference>
<feature type="region of interest" description="Disordered" evidence="1">
    <location>
        <begin position="118"/>
        <end position="153"/>
    </location>
</feature>
<evidence type="ECO:0000256" key="1">
    <source>
        <dbReference type="SAM" id="MobiDB-lite"/>
    </source>
</evidence>
<gene>
    <name evidence="3" type="ORF">S06H3_02437</name>
</gene>
<feature type="compositionally biased region" description="Basic and acidic residues" evidence="1">
    <location>
        <begin position="118"/>
        <end position="137"/>
    </location>
</feature>
<dbReference type="InterPro" id="IPR036388">
    <property type="entry name" value="WH-like_DNA-bd_sf"/>
</dbReference>
<dbReference type="GO" id="GO:0006260">
    <property type="term" value="P:DNA replication"/>
    <property type="evidence" value="ECO:0007669"/>
    <property type="project" value="InterPro"/>
</dbReference>
<dbReference type="Pfam" id="PF04492">
    <property type="entry name" value="Phage_rep_O"/>
    <property type="match status" value="1"/>
</dbReference>
<dbReference type="AlphaFoldDB" id="X1M5A7"/>
<evidence type="ECO:0000313" key="3">
    <source>
        <dbReference type="EMBL" id="GAI01534.1"/>
    </source>
</evidence>
<sequence length="170" mass="19532">MRTRSSEGWGQLPRAIARALAGTDLREYEAKLIWAIVYKTIAFNKIEDRIPQSQFVSLTGIDQRNLSRTINSLLKKGMIFKRGNVYGIQRDFTKWENTSPQVYTEKYISSEKKYIGRDVKNTSPETDSRDLSKRAIQEKGLSPSEKKKKKEIVDRGLKMLKETLKGKSKG</sequence>
<dbReference type="Gene3D" id="1.10.10.10">
    <property type="entry name" value="Winged helix-like DNA-binding domain superfamily/Winged helix DNA-binding domain"/>
    <property type="match status" value="1"/>
</dbReference>
<name>X1M5A7_9ZZZZ</name>
<dbReference type="InterPro" id="IPR006497">
    <property type="entry name" value="Phage_lambda_VrpO_N"/>
</dbReference>
<comment type="caution">
    <text evidence="3">The sequence shown here is derived from an EMBL/GenBank/DDBJ whole genome shotgun (WGS) entry which is preliminary data.</text>
</comment>
<feature type="domain" description="Bacteriophage lambda Replication protein O N-terminal" evidence="2">
    <location>
        <begin position="7"/>
        <end position="95"/>
    </location>
</feature>
<proteinExistence type="predicted"/>